<organism evidence="12 13">
    <name type="scientific">Campylobacter corcagiensis</name>
    <dbReference type="NCBI Taxonomy" id="1448857"/>
    <lineage>
        <taxon>Bacteria</taxon>
        <taxon>Pseudomonadati</taxon>
        <taxon>Campylobacterota</taxon>
        <taxon>Epsilonproteobacteria</taxon>
        <taxon>Campylobacterales</taxon>
        <taxon>Campylobacteraceae</taxon>
        <taxon>Campylobacter</taxon>
    </lineage>
</organism>
<evidence type="ECO:0000313" key="13">
    <source>
        <dbReference type="Proteomes" id="UP000594749"/>
    </source>
</evidence>
<feature type="repeat" description="Lumazine-binding" evidence="10">
    <location>
        <begin position="88"/>
        <end position="184"/>
    </location>
</feature>
<evidence type="ECO:0000256" key="4">
    <source>
        <dbReference type="ARBA" id="ARBA00012827"/>
    </source>
</evidence>
<comment type="pathway">
    <text evidence="3">Cofactor biosynthesis; riboflavin biosynthesis; riboflavin from 2-hydroxy-3-oxobutyl phosphate and 5-amino-6-(D-ribitylamino)uracil: step 2/2.</text>
</comment>
<gene>
    <name evidence="12" type="ORF">IMC76_01725</name>
</gene>
<dbReference type="PIRSF" id="PIRSF000498">
    <property type="entry name" value="Riboflavin_syn_A"/>
    <property type="match status" value="1"/>
</dbReference>
<protein>
    <recommendedName>
        <fullName evidence="5 9">Riboflavin synthase</fullName>
        <ecNumber evidence="4 9">2.5.1.9</ecNumber>
    </recommendedName>
</protein>
<dbReference type="PROSITE" id="PS51177">
    <property type="entry name" value="LUMAZINE_BIND"/>
    <property type="match status" value="2"/>
</dbReference>
<dbReference type="InterPro" id="IPR026017">
    <property type="entry name" value="Lumazine-bd_dom"/>
</dbReference>
<keyword evidence="8" id="KW-0677">Repeat</keyword>
<evidence type="ECO:0000256" key="1">
    <source>
        <dbReference type="ARBA" id="ARBA00000968"/>
    </source>
</evidence>
<dbReference type="Pfam" id="PF00677">
    <property type="entry name" value="Lum_binding"/>
    <property type="match status" value="2"/>
</dbReference>
<dbReference type="AlphaFoldDB" id="A0A7M1LG35"/>
<dbReference type="PANTHER" id="PTHR21098">
    <property type="entry name" value="RIBOFLAVIN SYNTHASE ALPHA CHAIN"/>
    <property type="match status" value="1"/>
</dbReference>
<evidence type="ECO:0000256" key="5">
    <source>
        <dbReference type="ARBA" id="ARBA00013950"/>
    </source>
</evidence>
<dbReference type="EC" id="2.5.1.9" evidence="4 9"/>
<dbReference type="OrthoDB" id="9788537at2"/>
<evidence type="ECO:0000256" key="3">
    <source>
        <dbReference type="ARBA" id="ARBA00004887"/>
    </source>
</evidence>
<evidence type="ECO:0000259" key="11">
    <source>
        <dbReference type="PROSITE" id="PS51177"/>
    </source>
</evidence>
<evidence type="ECO:0000256" key="6">
    <source>
        <dbReference type="ARBA" id="ARBA00022619"/>
    </source>
</evidence>
<dbReference type="Gene3D" id="2.40.30.20">
    <property type="match status" value="2"/>
</dbReference>
<evidence type="ECO:0000256" key="2">
    <source>
        <dbReference type="ARBA" id="ARBA00002803"/>
    </source>
</evidence>
<dbReference type="NCBIfam" id="NF006767">
    <property type="entry name" value="PRK09289.1"/>
    <property type="match status" value="1"/>
</dbReference>
<dbReference type="SUPFAM" id="SSF63380">
    <property type="entry name" value="Riboflavin synthase domain-like"/>
    <property type="match status" value="2"/>
</dbReference>
<feature type="domain" description="Lumazine-binding" evidence="11">
    <location>
        <begin position="88"/>
        <end position="184"/>
    </location>
</feature>
<dbReference type="InterPro" id="IPR017938">
    <property type="entry name" value="Riboflavin_synthase-like_b-brl"/>
</dbReference>
<comment type="catalytic activity">
    <reaction evidence="1">
        <text>2 6,7-dimethyl-8-(1-D-ribityl)lumazine + H(+) = 5-amino-6-(D-ribitylamino)uracil + riboflavin</text>
        <dbReference type="Rhea" id="RHEA:20772"/>
        <dbReference type="ChEBI" id="CHEBI:15378"/>
        <dbReference type="ChEBI" id="CHEBI:15934"/>
        <dbReference type="ChEBI" id="CHEBI:57986"/>
        <dbReference type="ChEBI" id="CHEBI:58201"/>
        <dbReference type="EC" id="2.5.1.9"/>
    </reaction>
</comment>
<dbReference type="NCBIfam" id="TIGR00187">
    <property type="entry name" value="ribE"/>
    <property type="match status" value="1"/>
</dbReference>
<dbReference type="PANTHER" id="PTHR21098:SF12">
    <property type="entry name" value="RIBOFLAVIN SYNTHASE"/>
    <property type="match status" value="1"/>
</dbReference>
<keyword evidence="13" id="KW-1185">Reference proteome</keyword>
<dbReference type="GO" id="GO:0004746">
    <property type="term" value="F:riboflavin synthase activity"/>
    <property type="evidence" value="ECO:0007669"/>
    <property type="project" value="UniProtKB-UniRule"/>
</dbReference>
<comment type="function">
    <text evidence="2">Catalyzes the dismutation of two molecules of 6,7-dimethyl-8-ribityllumazine, resulting in the formation of riboflavin and 5-amino-6-(D-ribitylamino)uracil.</text>
</comment>
<dbReference type="EMBL" id="CP063078">
    <property type="protein sequence ID" value="QOQ87559.1"/>
    <property type="molecule type" value="Genomic_DNA"/>
</dbReference>
<evidence type="ECO:0000256" key="7">
    <source>
        <dbReference type="ARBA" id="ARBA00022679"/>
    </source>
</evidence>
<dbReference type="RefSeq" id="WP_025803125.1">
    <property type="nucleotide sequence ID" value="NZ_CP053842.1"/>
</dbReference>
<name>A0A7M1LG35_9BACT</name>
<evidence type="ECO:0000256" key="8">
    <source>
        <dbReference type="ARBA" id="ARBA00022737"/>
    </source>
</evidence>
<dbReference type="InterPro" id="IPR001783">
    <property type="entry name" value="Lumazine-bd"/>
</dbReference>
<dbReference type="InterPro" id="IPR023366">
    <property type="entry name" value="ATP_synth_asu-like_sf"/>
</dbReference>
<dbReference type="Proteomes" id="UP000594749">
    <property type="component" value="Chromosome"/>
</dbReference>
<accession>A0A7M1LG35</accession>
<feature type="domain" description="Lumazine-binding" evidence="11">
    <location>
        <begin position="1"/>
        <end position="87"/>
    </location>
</feature>
<keyword evidence="7 12" id="KW-0808">Transferase</keyword>
<evidence type="ECO:0000313" key="12">
    <source>
        <dbReference type="EMBL" id="QOQ87559.1"/>
    </source>
</evidence>
<sequence length="202" mass="22180">MFNGLVREIGKILKYDGSNLEISSNLKPNLGDSIAVNGACLSVVKVTSHGFVVELSDESRDKLVPFNVGSKVHLEDALKLGDKIDGHLVQGHVDFIGSISKIMPLKTGTNFYIKLPSAAMKYMANKGSVAVNGVSLTISEILKDEIKISIIPITLKDTLFGDFKVGDKVNIESDMFARYVERILNFKKDLSWADVDRISSLY</sequence>
<evidence type="ECO:0000256" key="9">
    <source>
        <dbReference type="NCBIfam" id="TIGR00187"/>
    </source>
</evidence>
<keyword evidence="6" id="KW-0686">Riboflavin biosynthesis</keyword>
<evidence type="ECO:0000256" key="10">
    <source>
        <dbReference type="PROSITE-ProRule" id="PRU00524"/>
    </source>
</evidence>
<feature type="repeat" description="Lumazine-binding" evidence="10">
    <location>
        <begin position="1"/>
        <end position="87"/>
    </location>
</feature>
<dbReference type="CDD" id="cd00402">
    <property type="entry name" value="Riboflavin_synthase_like"/>
    <property type="match status" value="1"/>
</dbReference>
<proteinExistence type="predicted"/>
<dbReference type="GO" id="GO:0009231">
    <property type="term" value="P:riboflavin biosynthetic process"/>
    <property type="evidence" value="ECO:0007669"/>
    <property type="project" value="UniProtKB-KW"/>
</dbReference>
<reference evidence="12 13" key="1">
    <citation type="submission" date="2020-10" db="EMBL/GenBank/DDBJ databases">
        <title>Campylobacter and Helicobacter PacBio genomes.</title>
        <authorList>
            <person name="Lane C."/>
        </authorList>
    </citation>
    <scope>NUCLEOTIDE SEQUENCE [LARGE SCALE GENOMIC DNA]</scope>
    <source>
        <strain evidence="12 13">2016D-0077</strain>
    </source>
</reference>